<keyword evidence="2" id="KW-1185">Reference proteome</keyword>
<accession>A0A8T0QAI5</accession>
<comment type="caution">
    <text evidence="1">The sequence shown here is derived from an EMBL/GenBank/DDBJ whole genome shotgun (WGS) entry which is preliminary data.</text>
</comment>
<dbReference type="AlphaFoldDB" id="A0A8T0QAI5"/>
<evidence type="ECO:0000313" key="2">
    <source>
        <dbReference type="Proteomes" id="UP000823388"/>
    </source>
</evidence>
<protein>
    <submittedName>
        <fullName evidence="1">Uncharacterized protein</fullName>
    </submittedName>
</protein>
<gene>
    <name evidence="1" type="ORF">PVAP13_7NG273900</name>
</gene>
<proteinExistence type="predicted"/>
<reference evidence="1" key="1">
    <citation type="submission" date="2020-05" db="EMBL/GenBank/DDBJ databases">
        <title>WGS assembly of Panicum virgatum.</title>
        <authorList>
            <person name="Lovell J.T."/>
            <person name="Jenkins J."/>
            <person name="Shu S."/>
            <person name="Juenger T.E."/>
            <person name="Schmutz J."/>
        </authorList>
    </citation>
    <scope>NUCLEOTIDE SEQUENCE</scope>
    <source>
        <strain evidence="1">AP13</strain>
    </source>
</reference>
<dbReference type="Proteomes" id="UP000823388">
    <property type="component" value="Chromosome 7N"/>
</dbReference>
<name>A0A8T0QAI5_PANVG</name>
<dbReference type="EMBL" id="CM029050">
    <property type="protein sequence ID" value="KAG2567866.1"/>
    <property type="molecule type" value="Genomic_DNA"/>
</dbReference>
<organism evidence="1 2">
    <name type="scientific">Panicum virgatum</name>
    <name type="common">Blackwell switchgrass</name>
    <dbReference type="NCBI Taxonomy" id="38727"/>
    <lineage>
        <taxon>Eukaryota</taxon>
        <taxon>Viridiplantae</taxon>
        <taxon>Streptophyta</taxon>
        <taxon>Embryophyta</taxon>
        <taxon>Tracheophyta</taxon>
        <taxon>Spermatophyta</taxon>
        <taxon>Magnoliopsida</taxon>
        <taxon>Liliopsida</taxon>
        <taxon>Poales</taxon>
        <taxon>Poaceae</taxon>
        <taxon>PACMAD clade</taxon>
        <taxon>Panicoideae</taxon>
        <taxon>Panicodae</taxon>
        <taxon>Paniceae</taxon>
        <taxon>Panicinae</taxon>
        <taxon>Panicum</taxon>
        <taxon>Panicum sect. Hiantes</taxon>
    </lineage>
</organism>
<evidence type="ECO:0000313" key="1">
    <source>
        <dbReference type="EMBL" id="KAG2567866.1"/>
    </source>
</evidence>
<sequence length="87" mass="9561">MLFPQLQVLSRSRTALGGFRRTGWTMTPGPGYTVLQHILYCVVLGIVQKELAYQALQPGAISHFNQRLEDDGGIRPLHGPAQVLMSG</sequence>